<accession>A0A225DY34</accession>
<proteinExistence type="predicted"/>
<evidence type="ECO:0000313" key="2">
    <source>
        <dbReference type="Proteomes" id="UP000214646"/>
    </source>
</evidence>
<dbReference type="EMBL" id="NIDE01000005">
    <property type="protein sequence ID" value="OWK42159.1"/>
    <property type="molecule type" value="Genomic_DNA"/>
</dbReference>
<keyword evidence="2" id="KW-1185">Reference proteome</keyword>
<comment type="caution">
    <text evidence="1">The sequence shown here is derived from an EMBL/GenBank/DDBJ whole genome shotgun (WGS) entry which is preliminary data.</text>
</comment>
<dbReference type="AlphaFoldDB" id="A0A225DY34"/>
<sequence length="98" mass="11031">MVRYSCGNTERDFHVNGHHMNEEFGLWISDGKVIHDDGTDFVPRNKWYDLLGVPGRHGDSKDERAQFFSQPNNSFRPQSTRGSAPANVATLLAKGIDL</sequence>
<organism evidence="1 2">
    <name type="scientific">Fimbriiglobus ruber</name>
    <dbReference type="NCBI Taxonomy" id="1908690"/>
    <lineage>
        <taxon>Bacteria</taxon>
        <taxon>Pseudomonadati</taxon>
        <taxon>Planctomycetota</taxon>
        <taxon>Planctomycetia</taxon>
        <taxon>Gemmatales</taxon>
        <taxon>Gemmataceae</taxon>
        <taxon>Fimbriiglobus</taxon>
    </lineage>
</organism>
<evidence type="ECO:0000313" key="1">
    <source>
        <dbReference type="EMBL" id="OWK42159.1"/>
    </source>
</evidence>
<gene>
    <name evidence="1" type="ORF">FRUB_04237</name>
</gene>
<protein>
    <submittedName>
        <fullName evidence="1">Uncharacterized protein</fullName>
    </submittedName>
</protein>
<dbReference type="Proteomes" id="UP000214646">
    <property type="component" value="Unassembled WGS sequence"/>
</dbReference>
<reference evidence="2" key="1">
    <citation type="submission" date="2017-06" db="EMBL/GenBank/DDBJ databases">
        <title>Genome analysis of Fimbriiglobus ruber SP5, the first member of the order Planctomycetales with confirmed chitinolytic capability.</title>
        <authorList>
            <person name="Ravin N.V."/>
            <person name="Rakitin A.L."/>
            <person name="Ivanova A.A."/>
            <person name="Beletsky A.V."/>
            <person name="Kulichevskaya I.S."/>
            <person name="Mardanov A.V."/>
            <person name="Dedysh S.N."/>
        </authorList>
    </citation>
    <scope>NUCLEOTIDE SEQUENCE [LARGE SCALE GENOMIC DNA]</scope>
    <source>
        <strain evidence="2">SP5</strain>
    </source>
</reference>
<name>A0A225DY34_9BACT</name>